<feature type="transmembrane region" description="Helical" evidence="10">
    <location>
        <begin position="219"/>
        <end position="240"/>
    </location>
</feature>
<evidence type="ECO:0000313" key="12">
    <source>
        <dbReference type="EMBL" id="CUS22782.1"/>
    </source>
</evidence>
<keyword evidence="7 10" id="KW-0472">Membrane</keyword>
<feature type="domain" description="Major facilitator superfamily (MFS) profile" evidence="11">
    <location>
        <begin position="82"/>
        <end position="532"/>
    </location>
</feature>
<feature type="transmembrane region" description="Helical" evidence="10">
    <location>
        <begin position="76"/>
        <end position="95"/>
    </location>
</feature>
<dbReference type="Pfam" id="PF00083">
    <property type="entry name" value="Sugar_tr"/>
    <property type="match status" value="1"/>
</dbReference>
<name>A0A0P1KRT1_9SACH</name>
<gene>
    <name evidence="12" type="ORF">LAQU0_S06e05886g</name>
</gene>
<evidence type="ECO:0000259" key="11">
    <source>
        <dbReference type="PROSITE" id="PS50850"/>
    </source>
</evidence>
<organism evidence="12 13">
    <name type="scientific">Lachancea quebecensis</name>
    <dbReference type="NCBI Taxonomy" id="1654605"/>
    <lineage>
        <taxon>Eukaryota</taxon>
        <taxon>Fungi</taxon>
        <taxon>Dikarya</taxon>
        <taxon>Ascomycota</taxon>
        <taxon>Saccharomycotina</taxon>
        <taxon>Saccharomycetes</taxon>
        <taxon>Saccharomycetales</taxon>
        <taxon>Saccharomycetaceae</taxon>
        <taxon>Lachancea</taxon>
    </lineage>
</organism>
<dbReference type="GO" id="GO:0055056">
    <property type="term" value="F:D-glucose transmembrane transporter activity"/>
    <property type="evidence" value="ECO:0007669"/>
    <property type="project" value="UniProtKB-ARBA"/>
</dbReference>
<feature type="transmembrane region" description="Helical" evidence="10">
    <location>
        <begin position="507"/>
        <end position="528"/>
    </location>
</feature>
<keyword evidence="13" id="KW-1185">Reference proteome</keyword>
<feature type="transmembrane region" description="Helical" evidence="10">
    <location>
        <begin position="479"/>
        <end position="501"/>
    </location>
</feature>
<evidence type="ECO:0000256" key="5">
    <source>
        <dbReference type="ARBA" id="ARBA00022692"/>
    </source>
</evidence>
<dbReference type="GO" id="GO:0005351">
    <property type="term" value="F:carbohydrate:proton symporter activity"/>
    <property type="evidence" value="ECO:0007669"/>
    <property type="project" value="TreeGrafter"/>
</dbReference>
<comment type="similarity">
    <text evidence="2 8">Belongs to the major facilitator superfamily. Sugar transporter (TC 2.A.1.1) family.</text>
</comment>
<evidence type="ECO:0000256" key="9">
    <source>
        <dbReference type="SAM" id="MobiDB-lite"/>
    </source>
</evidence>
<evidence type="ECO:0000256" key="10">
    <source>
        <dbReference type="SAM" id="Phobius"/>
    </source>
</evidence>
<dbReference type="PROSITE" id="PS00217">
    <property type="entry name" value="SUGAR_TRANSPORT_2"/>
    <property type="match status" value="1"/>
</dbReference>
<feature type="transmembrane region" description="Helical" evidence="10">
    <location>
        <begin position="340"/>
        <end position="359"/>
    </location>
</feature>
<evidence type="ECO:0000313" key="13">
    <source>
        <dbReference type="Proteomes" id="UP000236544"/>
    </source>
</evidence>
<dbReference type="PANTHER" id="PTHR48022:SF75">
    <property type="entry name" value="GALACTOSE TRANSPORTER-RELATED"/>
    <property type="match status" value="1"/>
</dbReference>
<dbReference type="InterPro" id="IPR020846">
    <property type="entry name" value="MFS_dom"/>
</dbReference>
<dbReference type="PROSITE" id="PS50850">
    <property type="entry name" value="MFS"/>
    <property type="match status" value="1"/>
</dbReference>
<feature type="transmembrane region" description="Helical" evidence="10">
    <location>
        <begin position="405"/>
        <end position="424"/>
    </location>
</feature>
<dbReference type="FunFam" id="1.20.1250.20:FF:000044">
    <property type="entry name" value="Hexose transporter Hxt3p"/>
    <property type="match status" value="1"/>
</dbReference>
<feature type="region of interest" description="Disordered" evidence="9">
    <location>
        <begin position="1"/>
        <end position="39"/>
    </location>
</feature>
<dbReference type="OrthoDB" id="5141738at2759"/>
<evidence type="ECO:0000256" key="3">
    <source>
        <dbReference type="ARBA" id="ARBA00022448"/>
    </source>
</evidence>
<accession>A0A0P1KRT1</accession>
<keyword evidence="6 10" id="KW-1133">Transmembrane helix</keyword>
<dbReference type="InterPro" id="IPR005828">
    <property type="entry name" value="MFS_sugar_transport-like"/>
</dbReference>
<feature type="transmembrane region" description="Helical" evidence="10">
    <location>
        <begin position="444"/>
        <end position="467"/>
    </location>
</feature>
<comment type="subcellular location">
    <subcellularLocation>
        <location evidence="1">Membrane</location>
        <topology evidence="1">Multi-pass membrane protein</topology>
    </subcellularLocation>
</comment>
<dbReference type="Proteomes" id="UP000236544">
    <property type="component" value="Unassembled WGS sequence"/>
</dbReference>
<feature type="transmembrane region" description="Helical" evidence="10">
    <location>
        <begin position="160"/>
        <end position="177"/>
    </location>
</feature>
<feature type="transmembrane region" description="Helical" evidence="10">
    <location>
        <begin position="183"/>
        <end position="207"/>
    </location>
</feature>
<evidence type="ECO:0000256" key="1">
    <source>
        <dbReference type="ARBA" id="ARBA00004141"/>
    </source>
</evidence>
<dbReference type="EMBL" id="LN890530">
    <property type="protein sequence ID" value="CUS22782.1"/>
    <property type="molecule type" value="Genomic_DNA"/>
</dbReference>
<keyword evidence="4" id="KW-0762">Sugar transport</keyword>
<proteinExistence type="inferred from homology"/>
<feature type="compositionally biased region" description="Polar residues" evidence="9">
    <location>
        <begin position="1"/>
        <end position="11"/>
    </location>
</feature>
<evidence type="ECO:0000256" key="2">
    <source>
        <dbReference type="ARBA" id="ARBA00010992"/>
    </source>
</evidence>
<dbReference type="AlphaFoldDB" id="A0A0P1KRT1"/>
<dbReference type="GO" id="GO:0005886">
    <property type="term" value="C:plasma membrane"/>
    <property type="evidence" value="ECO:0007669"/>
    <property type="project" value="TreeGrafter"/>
</dbReference>
<keyword evidence="5 10" id="KW-0812">Transmembrane</keyword>
<evidence type="ECO:0000256" key="6">
    <source>
        <dbReference type="ARBA" id="ARBA00022989"/>
    </source>
</evidence>
<dbReference type="PANTHER" id="PTHR48022">
    <property type="entry name" value="PLASTIDIC GLUCOSE TRANSPORTER 4"/>
    <property type="match status" value="1"/>
</dbReference>
<dbReference type="InterPro" id="IPR003663">
    <property type="entry name" value="Sugar/inositol_transpt"/>
</dbReference>
<evidence type="ECO:0000256" key="8">
    <source>
        <dbReference type="RuleBase" id="RU003346"/>
    </source>
</evidence>
<dbReference type="SUPFAM" id="SSF103473">
    <property type="entry name" value="MFS general substrate transporter"/>
    <property type="match status" value="1"/>
</dbReference>
<dbReference type="Gene3D" id="1.20.1250.20">
    <property type="entry name" value="MFS general substrate transporter like domains"/>
    <property type="match status" value="1"/>
</dbReference>
<feature type="transmembrane region" description="Helical" evidence="10">
    <location>
        <begin position="130"/>
        <end position="148"/>
    </location>
</feature>
<sequence length="582" mass="64771">MSETAIQTPEGASTPVGRSDERSVMSRGSQSATPTLYASRDDVKVDDAAKLEKDLELDEALVEQDVELPIRPFKEYLTVSVLCLCVAFGGFTTGWDTGTISGFLSQTDFLRRFGQYKESTGEYYLSNVRMGLLVAIFQIGSGFGSLVLSKLGDMYGRCNGLMMVTVVYIIGIVIQISSSDKWYQYFIGRIVAGLGAGSVGVIGQMLISETAPKHLRGTLMACWGLMTTFAIFLGYCTNYGTKSYDNSVQWRVPLGMCFLWALVLIGGLMFVPESPRFLLEKGRHSEAERSFAKSNKLNPEDPAVHAEIDLMAAGLAAESVMGSSSWKELLSKKTKVFQRLVMSCMINSLQQLTGSGYFFFYGTVVFKSVGLEDPFETSIVLGVVNFVSTILSLYTIDNLGRRRSLLWGAAGMCVCMVIYASVGVSRLYPNGEDQPSSTGAGNCMIVFTCFYLFFYATTWSSCCFVIISETFPLRIKSKCMSVATMANCLWAFAVGFFTPFITSAINFYYGYVFVGCLVFMYFYVFFFVPETKGLSLEQVEEMWHEGVLPWKSGSWLPLSKRTAEYDVNDLKHDEKPWYKQMF</sequence>
<dbReference type="PRINTS" id="PR00171">
    <property type="entry name" value="SUGRTRNSPORT"/>
</dbReference>
<dbReference type="InterPro" id="IPR036259">
    <property type="entry name" value="MFS_trans_sf"/>
</dbReference>
<protein>
    <submittedName>
        <fullName evidence="12">LAQU0S06e05886g1_1</fullName>
    </submittedName>
</protein>
<feature type="transmembrane region" description="Helical" evidence="10">
    <location>
        <begin position="379"/>
        <end position="396"/>
    </location>
</feature>
<dbReference type="CDD" id="cd17356">
    <property type="entry name" value="MFS_HXT"/>
    <property type="match status" value="1"/>
</dbReference>
<dbReference type="InterPro" id="IPR005829">
    <property type="entry name" value="Sugar_transporter_CS"/>
</dbReference>
<dbReference type="InterPro" id="IPR050360">
    <property type="entry name" value="MFS_Sugar_Transporters"/>
</dbReference>
<dbReference type="PROSITE" id="PS00216">
    <property type="entry name" value="SUGAR_TRANSPORT_1"/>
    <property type="match status" value="1"/>
</dbReference>
<keyword evidence="3 8" id="KW-0813">Transport</keyword>
<evidence type="ECO:0000256" key="4">
    <source>
        <dbReference type="ARBA" id="ARBA00022597"/>
    </source>
</evidence>
<evidence type="ECO:0000256" key="7">
    <source>
        <dbReference type="ARBA" id="ARBA00023136"/>
    </source>
</evidence>
<feature type="transmembrane region" description="Helical" evidence="10">
    <location>
        <begin position="252"/>
        <end position="271"/>
    </location>
</feature>
<dbReference type="NCBIfam" id="TIGR00879">
    <property type="entry name" value="SP"/>
    <property type="match status" value="1"/>
</dbReference>
<feature type="compositionally biased region" description="Polar residues" evidence="9">
    <location>
        <begin position="26"/>
        <end position="36"/>
    </location>
</feature>
<reference evidence="13" key="1">
    <citation type="submission" date="2015-10" db="EMBL/GenBank/DDBJ databases">
        <authorList>
            <person name="Devillers H."/>
        </authorList>
    </citation>
    <scope>NUCLEOTIDE SEQUENCE [LARGE SCALE GENOMIC DNA]</scope>
</reference>